<sequence>MRIFFTGGSGKAGRHVAPFLAAQGHHVTNADLRPLDHPGVADLRVDLTDAGETYSALAGLATFEELDLPEKPAYDAVVHFAAVPAILLRSDAATYATNTLSTYHVLEAATRLGVPKIVFASSETTYGICFAQGERRPLYVPVDEEHPTVPEDSYAMSKVANEVTARSFQARTGSDIYGLRINNVIEPHEYVELFPPFLEEPALRRRNLFAYIDARDLGQMVQRCLETDGLGYQIFNVANADMSVAASTQEVRERFYDGVEVRREMAPDETFYAIDKARDMLGFAPQHSWREVLAPHDGRR</sequence>
<dbReference type="CDD" id="cd08946">
    <property type="entry name" value="SDR_e"/>
    <property type="match status" value="1"/>
</dbReference>
<gene>
    <name evidence="2" type="ORF">K8U61_22445</name>
</gene>
<dbReference type="Pfam" id="PF01370">
    <property type="entry name" value="Epimerase"/>
    <property type="match status" value="1"/>
</dbReference>
<organism evidence="2 3">
    <name type="scientific">Nocardioides mangrovi</name>
    <dbReference type="NCBI Taxonomy" id="2874580"/>
    <lineage>
        <taxon>Bacteria</taxon>
        <taxon>Bacillati</taxon>
        <taxon>Actinomycetota</taxon>
        <taxon>Actinomycetes</taxon>
        <taxon>Propionibacteriales</taxon>
        <taxon>Nocardioidaceae</taxon>
        <taxon>Nocardioides</taxon>
    </lineage>
</organism>
<protein>
    <submittedName>
        <fullName evidence="2">NAD(P)-dependent oxidoreductase</fullName>
    </submittedName>
</protein>
<dbReference type="InterPro" id="IPR001509">
    <property type="entry name" value="Epimerase_deHydtase"/>
</dbReference>
<dbReference type="SUPFAM" id="SSF51735">
    <property type="entry name" value="NAD(P)-binding Rossmann-fold domains"/>
    <property type="match status" value="1"/>
</dbReference>
<dbReference type="InterPro" id="IPR036291">
    <property type="entry name" value="NAD(P)-bd_dom_sf"/>
</dbReference>
<feature type="domain" description="NAD-dependent epimerase/dehydratase" evidence="1">
    <location>
        <begin position="4"/>
        <end position="188"/>
    </location>
</feature>
<dbReference type="Proteomes" id="UP000780875">
    <property type="component" value="Unassembled WGS sequence"/>
</dbReference>
<evidence type="ECO:0000259" key="1">
    <source>
        <dbReference type="Pfam" id="PF01370"/>
    </source>
</evidence>
<evidence type="ECO:0000313" key="3">
    <source>
        <dbReference type="Proteomes" id="UP000780875"/>
    </source>
</evidence>
<accession>A0ABS7UIT0</accession>
<comment type="caution">
    <text evidence="2">The sequence shown here is derived from an EMBL/GenBank/DDBJ whole genome shotgun (WGS) entry which is preliminary data.</text>
</comment>
<evidence type="ECO:0000313" key="2">
    <source>
        <dbReference type="EMBL" id="MBZ5740944.1"/>
    </source>
</evidence>
<dbReference type="RefSeq" id="WP_224125245.1">
    <property type="nucleotide sequence ID" value="NZ_JAIQZJ010000020.1"/>
</dbReference>
<keyword evidence="3" id="KW-1185">Reference proteome</keyword>
<dbReference type="PANTHER" id="PTHR43103:SF6">
    <property type="entry name" value="PUTATIVE-RELATED"/>
    <property type="match status" value="1"/>
</dbReference>
<dbReference type="PANTHER" id="PTHR43103">
    <property type="entry name" value="NUCLEOSIDE-DIPHOSPHATE-SUGAR EPIMERASE"/>
    <property type="match status" value="1"/>
</dbReference>
<proteinExistence type="predicted"/>
<reference evidence="2 3" key="1">
    <citation type="submission" date="2021-09" db="EMBL/GenBank/DDBJ databases">
        <title>Whole genome sequence of Nocardioides sp. GBK3QG-3.</title>
        <authorList>
            <person name="Tuo L."/>
        </authorList>
    </citation>
    <scope>NUCLEOTIDE SEQUENCE [LARGE SCALE GENOMIC DNA]</scope>
    <source>
        <strain evidence="2 3">GBK3QG-3</strain>
    </source>
</reference>
<dbReference type="EMBL" id="JAIQZJ010000020">
    <property type="protein sequence ID" value="MBZ5740944.1"/>
    <property type="molecule type" value="Genomic_DNA"/>
</dbReference>
<dbReference type="Gene3D" id="3.40.50.720">
    <property type="entry name" value="NAD(P)-binding Rossmann-like Domain"/>
    <property type="match status" value="1"/>
</dbReference>
<name>A0ABS7UIT0_9ACTN</name>